<name>A0A098BK24_9NOCA</name>
<proteinExistence type="predicted"/>
<dbReference type="InterPro" id="IPR048037">
    <property type="entry name" value="DmmA-like_C"/>
</dbReference>
<dbReference type="NCBIfam" id="NF041259">
    <property type="entry name" value="mono_DmmA_fam"/>
    <property type="match status" value="1"/>
</dbReference>
<evidence type="ECO:0000259" key="1">
    <source>
        <dbReference type="Pfam" id="PF22289"/>
    </source>
</evidence>
<accession>A0A098BK24</accession>
<evidence type="ECO:0000313" key="3">
    <source>
        <dbReference type="Proteomes" id="UP000042997"/>
    </source>
</evidence>
<gene>
    <name evidence="2" type="ORF">RHRU231_420144</name>
</gene>
<dbReference type="AlphaFoldDB" id="A0A098BK24"/>
<dbReference type="RefSeq" id="WP_010592822.1">
    <property type="nucleotide sequence ID" value="NZ_CP024315.1"/>
</dbReference>
<protein>
    <recommendedName>
        <fullName evidence="1">Dimethylamine monooxygenase subunit DmmA-like C-terminal domain-containing protein</fullName>
    </recommendedName>
</protein>
<dbReference type="OrthoDB" id="4485240at2"/>
<dbReference type="KEGG" id="rrz:CS378_00795"/>
<evidence type="ECO:0000313" key="2">
    <source>
        <dbReference type="EMBL" id="CDZ88595.1"/>
    </source>
</evidence>
<dbReference type="eggNOG" id="ENOG5031EQT">
    <property type="taxonomic scope" value="Bacteria"/>
</dbReference>
<dbReference type="Pfam" id="PF22289">
    <property type="entry name" value="DmmA-like_C"/>
    <property type="match status" value="1"/>
</dbReference>
<sequence>MKNSGFVTGAVPPIDPGGRIHLLFSLGDCADARAAVTAWAAQALAAGRVATVVPDASAAEVARLVREARAGTRVLIAGPRREAMAATAAARTAGLLPCETTTYVTAADGVSLFCPHCATTQSVDAAPGAVVACGSCGLDLEIRPHLSGHHGTYLGAVA</sequence>
<feature type="domain" description="Dimethylamine monooxygenase subunit DmmA-like C-terminal" evidence="1">
    <location>
        <begin position="112"/>
        <end position="155"/>
    </location>
</feature>
<organism evidence="2 3">
    <name type="scientific">Rhodococcus ruber</name>
    <dbReference type="NCBI Taxonomy" id="1830"/>
    <lineage>
        <taxon>Bacteria</taxon>
        <taxon>Bacillati</taxon>
        <taxon>Actinomycetota</taxon>
        <taxon>Actinomycetes</taxon>
        <taxon>Mycobacteriales</taxon>
        <taxon>Nocardiaceae</taxon>
        <taxon>Rhodococcus</taxon>
    </lineage>
</organism>
<dbReference type="Proteomes" id="UP000042997">
    <property type="component" value="Unassembled WGS sequence"/>
</dbReference>
<reference evidence="2 3" key="1">
    <citation type="journal article" date="2014" name="Genome Announc.">
        <title>Draft Genome Sequence of Propane- and Butane-Oxidizing Actinobacterium Rhodococcus ruber IEGM 231.</title>
        <authorList>
            <person name="Ivshina I.B."/>
            <person name="Kuyukina M.S."/>
            <person name="Krivoruchko A.V."/>
            <person name="Barbe V."/>
            <person name="Fischer C."/>
        </authorList>
    </citation>
    <scope>NUCLEOTIDE SEQUENCE [LARGE SCALE GENOMIC DNA]</scope>
</reference>
<dbReference type="GeneID" id="66835391"/>
<dbReference type="EMBL" id="CCSD01000053">
    <property type="protein sequence ID" value="CDZ88595.1"/>
    <property type="molecule type" value="Genomic_DNA"/>
</dbReference>